<dbReference type="RefSeq" id="XP_012335964.1">
    <property type="nucleotide sequence ID" value="XM_012480541.1"/>
</dbReference>
<dbReference type="OMA" id="HYDSFRL"/>
<organism evidence="2 3">
    <name type="scientific">Plasmodium fragile</name>
    <dbReference type="NCBI Taxonomy" id="5857"/>
    <lineage>
        <taxon>Eukaryota</taxon>
        <taxon>Sar</taxon>
        <taxon>Alveolata</taxon>
        <taxon>Apicomplexa</taxon>
        <taxon>Aconoidasida</taxon>
        <taxon>Haemosporida</taxon>
        <taxon>Plasmodiidae</taxon>
        <taxon>Plasmodium</taxon>
        <taxon>Plasmodium (Plasmodium)</taxon>
    </lineage>
</organism>
<dbReference type="GO" id="GO:0016579">
    <property type="term" value="P:protein deubiquitination"/>
    <property type="evidence" value="ECO:0007669"/>
    <property type="project" value="TreeGrafter"/>
</dbReference>
<evidence type="ECO:0000259" key="1">
    <source>
        <dbReference type="PROSITE" id="PS50802"/>
    </source>
</evidence>
<dbReference type="CDD" id="cd22751">
    <property type="entry name" value="OTU_plant_OTU9-like"/>
    <property type="match status" value="1"/>
</dbReference>
<dbReference type="InterPro" id="IPR003323">
    <property type="entry name" value="OTU_dom"/>
</dbReference>
<dbReference type="AlphaFoldDB" id="A0A0D9QP49"/>
<dbReference type="EMBL" id="KQ001674">
    <property type="protein sequence ID" value="KJP87486.1"/>
    <property type="molecule type" value="Genomic_DNA"/>
</dbReference>
<dbReference type="PANTHER" id="PTHR12419:SF111">
    <property type="entry name" value="OVARIAN TUMOR DOMAIN-CONTAINING DEUBIQUITINATING ENZYME 9"/>
    <property type="match status" value="1"/>
</dbReference>
<dbReference type="OrthoDB" id="415023at2759"/>
<feature type="domain" description="OTU" evidence="1">
    <location>
        <begin position="102"/>
        <end position="230"/>
    </location>
</feature>
<name>A0A0D9QP49_PLAFR</name>
<gene>
    <name evidence="2" type="ORF">AK88_02918</name>
</gene>
<dbReference type="PANTHER" id="PTHR12419">
    <property type="entry name" value="OTU DOMAIN CONTAINING PROTEIN"/>
    <property type="match status" value="1"/>
</dbReference>
<dbReference type="GO" id="GO:0004843">
    <property type="term" value="F:cysteine-type deubiquitinase activity"/>
    <property type="evidence" value="ECO:0007669"/>
    <property type="project" value="TreeGrafter"/>
</dbReference>
<dbReference type="Proteomes" id="UP000054561">
    <property type="component" value="Unassembled WGS sequence"/>
</dbReference>
<dbReference type="SUPFAM" id="SSF54001">
    <property type="entry name" value="Cysteine proteinases"/>
    <property type="match status" value="1"/>
</dbReference>
<protein>
    <recommendedName>
        <fullName evidence="1">OTU domain-containing protein</fullName>
    </recommendedName>
</protein>
<accession>A0A0D9QP49</accession>
<dbReference type="InterPro" id="IPR038765">
    <property type="entry name" value="Papain-like_cys_pep_sf"/>
</dbReference>
<dbReference type="Pfam" id="PF02338">
    <property type="entry name" value="OTU"/>
    <property type="match status" value="1"/>
</dbReference>
<dbReference type="VEuPathDB" id="PlasmoDB:AK88_02918"/>
<evidence type="ECO:0000313" key="2">
    <source>
        <dbReference type="EMBL" id="KJP87486.1"/>
    </source>
</evidence>
<dbReference type="GeneID" id="24268232"/>
<dbReference type="PROSITE" id="PS50802">
    <property type="entry name" value="OTU"/>
    <property type="match status" value="1"/>
</dbReference>
<dbReference type="Gene3D" id="3.90.70.80">
    <property type="match status" value="1"/>
</dbReference>
<keyword evidence="3" id="KW-1185">Reference proteome</keyword>
<proteinExistence type="predicted"/>
<dbReference type="InterPro" id="IPR050704">
    <property type="entry name" value="Peptidase_C85-like"/>
</dbReference>
<reference evidence="2 3" key="1">
    <citation type="submission" date="2014-03" db="EMBL/GenBank/DDBJ databases">
        <title>The Genome Sequence of Plasmodium fragile nilgiri.</title>
        <authorList>
            <consortium name="The Broad Institute Genomics Platform"/>
            <consortium name="The Broad Institute Genome Sequencing Center for Infectious Disease"/>
            <person name="Neafsey D."/>
            <person name="Duraisingh M."/>
            <person name="Young S.K."/>
            <person name="Zeng Q."/>
            <person name="Gargeya S."/>
            <person name="Abouelleil A."/>
            <person name="Alvarado L."/>
            <person name="Chapman S.B."/>
            <person name="Gainer-Dewar J."/>
            <person name="Goldberg J."/>
            <person name="Griggs A."/>
            <person name="Gujja S."/>
            <person name="Hansen M."/>
            <person name="Howarth C."/>
            <person name="Imamovic A."/>
            <person name="Larimer J."/>
            <person name="Pearson M."/>
            <person name="Poon T.W."/>
            <person name="Priest M."/>
            <person name="Roberts A."/>
            <person name="Saif S."/>
            <person name="Shea T."/>
            <person name="Sykes S."/>
            <person name="Wortman J."/>
            <person name="Nusbaum C."/>
            <person name="Birren B."/>
        </authorList>
    </citation>
    <scope>NUCLEOTIDE SEQUENCE [LARGE SCALE GENOMIC DNA]</scope>
    <source>
        <strain evidence="3">nilgiri</strain>
    </source>
</reference>
<evidence type="ECO:0000313" key="3">
    <source>
        <dbReference type="Proteomes" id="UP000054561"/>
    </source>
</evidence>
<sequence>MDVCCGGKLRDLRYRYMASRLRISESLERDEQMEKKLSMNMKIKSLEYVLTDMQKFKGTEEMKRYSTFDRRISFLKRNSKINKTNYKSGLTILEKRLLAVDCELIKVVGDGNCLFRSISYNLFNDQKYHMYVRKRCVEHMLNCKDEFSIYFEEGTFYEYTEKMSRDGYWGDELCIKATADAFDCVVYIITSTEDNWHLKYEPKHRTEGEYKKCVFLAYTSPVHYDSFRLTRP</sequence>